<evidence type="ECO:0000256" key="3">
    <source>
        <dbReference type="ARBA" id="ARBA00023163"/>
    </source>
</evidence>
<dbReference type="PRINTS" id="PR00778">
    <property type="entry name" value="HTHARSR"/>
</dbReference>
<dbReference type="InterPro" id="IPR011991">
    <property type="entry name" value="ArsR-like_HTH"/>
</dbReference>
<dbReference type="InterPro" id="IPR036388">
    <property type="entry name" value="WH-like_DNA-bd_sf"/>
</dbReference>
<keyword evidence="3" id="KW-0804">Transcription</keyword>
<dbReference type="NCBIfam" id="NF033788">
    <property type="entry name" value="HTH_metalloreg"/>
    <property type="match status" value="1"/>
</dbReference>
<dbReference type="CDD" id="cd00090">
    <property type="entry name" value="HTH_ARSR"/>
    <property type="match status" value="1"/>
</dbReference>
<gene>
    <name evidence="5" type="ORF">LZC94_12290</name>
</gene>
<evidence type="ECO:0000256" key="1">
    <source>
        <dbReference type="ARBA" id="ARBA00023015"/>
    </source>
</evidence>
<dbReference type="RefSeq" id="WP_394827666.1">
    <property type="nucleotide sequence ID" value="NZ_CP089984.1"/>
</dbReference>
<dbReference type="EMBL" id="CP089984">
    <property type="protein sequence ID" value="WXB18026.1"/>
    <property type="molecule type" value="Genomic_DNA"/>
</dbReference>
<evidence type="ECO:0000259" key="4">
    <source>
        <dbReference type="PROSITE" id="PS50987"/>
    </source>
</evidence>
<dbReference type="InterPro" id="IPR036390">
    <property type="entry name" value="WH_DNA-bd_sf"/>
</dbReference>
<keyword evidence="6" id="KW-1185">Reference proteome</keyword>
<evidence type="ECO:0000313" key="6">
    <source>
        <dbReference type="Proteomes" id="UP001370348"/>
    </source>
</evidence>
<accession>A0ABZ2M6N7</accession>
<protein>
    <submittedName>
        <fullName evidence="5">Metalloregulator ArsR/SmtB family transcription factor</fullName>
    </submittedName>
</protein>
<sequence>MLSTFEIVAEPSRRRILDLLRVENRAVGDLVREVGLAQPAISKHLRILREAGLVSAEVDAQRRLYRLQAGPLRELDEWVAPYRPHWDDRLDALERHLSTMVDGDAPARGRRR</sequence>
<dbReference type="SMART" id="SM00418">
    <property type="entry name" value="HTH_ARSR"/>
    <property type="match status" value="1"/>
</dbReference>
<feature type="domain" description="HTH arsR-type" evidence="4">
    <location>
        <begin position="1"/>
        <end position="87"/>
    </location>
</feature>
<name>A0ABZ2M6N7_9BACT</name>
<dbReference type="Pfam" id="PF01022">
    <property type="entry name" value="HTH_5"/>
    <property type="match status" value="1"/>
</dbReference>
<dbReference type="SUPFAM" id="SSF46785">
    <property type="entry name" value="Winged helix' DNA-binding domain"/>
    <property type="match status" value="1"/>
</dbReference>
<evidence type="ECO:0000256" key="2">
    <source>
        <dbReference type="ARBA" id="ARBA00023125"/>
    </source>
</evidence>
<dbReference type="PROSITE" id="PS50987">
    <property type="entry name" value="HTH_ARSR_2"/>
    <property type="match status" value="1"/>
</dbReference>
<organism evidence="5 6">
    <name type="scientific">Pendulispora albinea</name>
    <dbReference type="NCBI Taxonomy" id="2741071"/>
    <lineage>
        <taxon>Bacteria</taxon>
        <taxon>Pseudomonadati</taxon>
        <taxon>Myxococcota</taxon>
        <taxon>Myxococcia</taxon>
        <taxon>Myxococcales</taxon>
        <taxon>Sorangiineae</taxon>
        <taxon>Pendulisporaceae</taxon>
        <taxon>Pendulispora</taxon>
    </lineage>
</organism>
<dbReference type="PANTHER" id="PTHR33154">
    <property type="entry name" value="TRANSCRIPTIONAL REGULATOR, ARSR FAMILY"/>
    <property type="match status" value="1"/>
</dbReference>
<dbReference type="PANTHER" id="PTHR33154:SF33">
    <property type="entry name" value="TRANSCRIPTIONAL REPRESSOR SDPR"/>
    <property type="match status" value="1"/>
</dbReference>
<reference evidence="5 6" key="1">
    <citation type="submission" date="2021-12" db="EMBL/GenBank/DDBJ databases">
        <title>Discovery of the Pendulisporaceae a myxobacterial family with distinct sporulation behavior and unique specialized metabolism.</title>
        <authorList>
            <person name="Garcia R."/>
            <person name="Popoff A."/>
            <person name="Bader C.D."/>
            <person name="Loehr J."/>
            <person name="Walesch S."/>
            <person name="Walt C."/>
            <person name="Boldt J."/>
            <person name="Bunk B."/>
            <person name="Haeckl F.J.F.P.J."/>
            <person name="Gunesch A.P."/>
            <person name="Birkelbach J."/>
            <person name="Nuebel U."/>
            <person name="Pietschmann T."/>
            <person name="Bach T."/>
            <person name="Mueller R."/>
        </authorList>
    </citation>
    <scope>NUCLEOTIDE SEQUENCE [LARGE SCALE GENOMIC DNA]</scope>
    <source>
        <strain evidence="5 6">MSr11954</strain>
    </source>
</reference>
<keyword evidence="2" id="KW-0238">DNA-binding</keyword>
<proteinExistence type="predicted"/>
<dbReference type="InterPro" id="IPR051081">
    <property type="entry name" value="HTH_MetalResp_TranReg"/>
</dbReference>
<dbReference type="InterPro" id="IPR001845">
    <property type="entry name" value="HTH_ArsR_DNA-bd_dom"/>
</dbReference>
<evidence type="ECO:0000313" key="5">
    <source>
        <dbReference type="EMBL" id="WXB18026.1"/>
    </source>
</evidence>
<dbReference type="Gene3D" id="1.10.10.10">
    <property type="entry name" value="Winged helix-like DNA-binding domain superfamily/Winged helix DNA-binding domain"/>
    <property type="match status" value="1"/>
</dbReference>
<dbReference type="Proteomes" id="UP001370348">
    <property type="component" value="Chromosome"/>
</dbReference>
<keyword evidence="1" id="KW-0805">Transcription regulation</keyword>